<organism evidence="1">
    <name type="scientific">Microvirus mar18</name>
    <dbReference type="NCBI Taxonomy" id="2851150"/>
    <lineage>
        <taxon>Viruses</taxon>
        <taxon>Monodnaviria</taxon>
        <taxon>Sangervirae</taxon>
        <taxon>Phixviricota</taxon>
        <taxon>Malgrandaviricetes</taxon>
        <taxon>Petitvirales</taxon>
        <taxon>Microviridae</taxon>
    </lineage>
</organism>
<proteinExistence type="predicted"/>
<dbReference type="InterPro" id="IPR046781">
    <property type="entry name" value="Phage_ORF5"/>
</dbReference>
<name>A0A8F5MKH7_9VIRU</name>
<dbReference type="Pfam" id="PF20577">
    <property type="entry name" value="Phage_ORF5"/>
    <property type="match status" value="1"/>
</dbReference>
<protein>
    <submittedName>
        <fullName evidence="1">Nonstructural protein</fullName>
    </submittedName>
</protein>
<reference evidence="1" key="1">
    <citation type="submission" date="2021-04" db="EMBL/GenBank/DDBJ databases">
        <title>Genomes of microviruses identified in yellow-bellied marmot fecal samples.</title>
        <authorList>
            <person name="Varsani A."/>
            <person name="Kraberger S."/>
            <person name="Chatterjee A."/>
            <person name="Richet C."/>
            <person name="Fontenele R.S."/>
            <person name="Schmidlin K."/>
            <person name="Blumstein D.T."/>
        </authorList>
    </citation>
    <scope>NUCLEOTIDE SEQUENCE</scope>
    <source>
        <strain evidence="1">Mar18</strain>
    </source>
</reference>
<dbReference type="EMBL" id="MZ089764">
    <property type="protein sequence ID" value="QXN75061.1"/>
    <property type="molecule type" value="Genomic_DNA"/>
</dbReference>
<sequence length="101" mass="11067">MMKITLFAVKDTVIGEFSNYFVARNNADAKRIIKNSFASHPYAKDRDLYALAHSETENGSVFPVGGGAMFISSFTDIINGFDETAADPLGELPKDEVTDNE</sequence>
<accession>A0A8F5MKH7</accession>
<evidence type="ECO:0000313" key="1">
    <source>
        <dbReference type="EMBL" id="QXN75061.1"/>
    </source>
</evidence>